<feature type="signal peptide" evidence="1">
    <location>
        <begin position="1"/>
        <end position="20"/>
    </location>
</feature>
<dbReference type="PANTHER" id="PTHR46902:SF1">
    <property type="entry name" value="DOMON DOMAIN-CONTAINING PROTEIN FRRS1L"/>
    <property type="match status" value="1"/>
</dbReference>
<dbReference type="PANTHER" id="PTHR46902">
    <property type="entry name" value="DOMON DOMAIN-CONTAINING PROTEIN FRRS1L"/>
    <property type="match status" value="1"/>
</dbReference>
<keyword evidence="1" id="KW-0732">Signal</keyword>
<dbReference type="Proteomes" id="UP000494206">
    <property type="component" value="Unassembled WGS sequence"/>
</dbReference>
<reference evidence="3 4" key="1">
    <citation type="submission" date="2020-04" db="EMBL/GenBank/DDBJ databases">
        <authorList>
            <person name="Laetsch R D."/>
            <person name="Stevens L."/>
            <person name="Kumar S."/>
            <person name="Blaxter L. M."/>
        </authorList>
    </citation>
    <scope>NUCLEOTIDE SEQUENCE [LARGE SCALE GENOMIC DNA]</scope>
</reference>
<dbReference type="InterPro" id="IPR042789">
    <property type="entry name" value="FRRS1L"/>
</dbReference>
<comment type="caution">
    <text evidence="3">The sequence shown here is derived from an EMBL/GenBank/DDBJ whole genome shotgun (WGS) entry which is preliminary data.</text>
</comment>
<dbReference type="GO" id="GO:0099072">
    <property type="term" value="P:regulation of postsynaptic membrane neurotransmitter receptor levels"/>
    <property type="evidence" value="ECO:0007669"/>
    <property type="project" value="TreeGrafter"/>
</dbReference>
<sequence length="221" mass="24628">MAQMLITSIILLCGLGAVLCIHVTHVSDCGTARGCWRMPIGCNDASDCETMITWKHEHRHLILEIESKNVAPGQWLGVGFSKDTMMGNDTVFECHFPNDPTKYGQVFLSHNSAKNNVLLETASQLLIRDGYAEIVDGKVMCGGEWILDNIHLDTTERSLMHVISSGRYHLFFAFGDIDNGVKKMHSMAGKNAPWKTTDDVRFCQRCSSSFANVDLKPDFKS</sequence>
<evidence type="ECO:0000259" key="2">
    <source>
        <dbReference type="PROSITE" id="PS50836"/>
    </source>
</evidence>
<dbReference type="GO" id="GO:1900449">
    <property type="term" value="P:regulation of glutamate receptor signaling pathway"/>
    <property type="evidence" value="ECO:0007669"/>
    <property type="project" value="InterPro"/>
</dbReference>
<protein>
    <recommendedName>
        <fullName evidence="2">DOMON domain-containing protein</fullName>
    </recommendedName>
</protein>
<dbReference type="PROSITE" id="PS50836">
    <property type="entry name" value="DOMON"/>
    <property type="match status" value="1"/>
</dbReference>
<dbReference type="InterPro" id="IPR005018">
    <property type="entry name" value="DOMON_domain"/>
</dbReference>
<keyword evidence="4" id="KW-1185">Reference proteome</keyword>
<name>A0A8S1FE13_9PELO</name>
<dbReference type="OrthoDB" id="6372137at2759"/>
<evidence type="ECO:0000313" key="3">
    <source>
        <dbReference type="EMBL" id="CAB3411256.1"/>
    </source>
</evidence>
<organism evidence="3 4">
    <name type="scientific">Caenorhabditis bovis</name>
    <dbReference type="NCBI Taxonomy" id="2654633"/>
    <lineage>
        <taxon>Eukaryota</taxon>
        <taxon>Metazoa</taxon>
        <taxon>Ecdysozoa</taxon>
        <taxon>Nematoda</taxon>
        <taxon>Chromadorea</taxon>
        <taxon>Rhabditida</taxon>
        <taxon>Rhabditina</taxon>
        <taxon>Rhabditomorpha</taxon>
        <taxon>Rhabditoidea</taxon>
        <taxon>Rhabditidae</taxon>
        <taxon>Peloderinae</taxon>
        <taxon>Caenorhabditis</taxon>
    </lineage>
</organism>
<dbReference type="CDD" id="cd09628">
    <property type="entry name" value="DOMON_SDR_2_like"/>
    <property type="match status" value="1"/>
</dbReference>
<feature type="chain" id="PRO_5035739344" description="DOMON domain-containing protein" evidence="1">
    <location>
        <begin position="21"/>
        <end position="221"/>
    </location>
</feature>
<evidence type="ECO:0000256" key="1">
    <source>
        <dbReference type="SAM" id="SignalP"/>
    </source>
</evidence>
<feature type="domain" description="DOMON" evidence="2">
    <location>
        <begin position="48"/>
        <end position="175"/>
    </location>
</feature>
<gene>
    <name evidence="3" type="ORF">CBOVIS_LOCUS12666</name>
</gene>
<dbReference type="EMBL" id="CADEPM010000013">
    <property type="protein sequence ID" value="CAB3411256.1"/>
    <property type="molecule type" value="Genomic_DNA"/>
</dbReference>
<proteinExistence type="predicted"/>
<evidence type="ECO:0000313" key="4">
    <source>
        <dbReference type="Proteomes" id="UP000494206"/>
    </source>
</evidence>
<accession>A0A8S1FE13</accession>
<dbReference type="AlphaFoldDB" id="A0A8S1FE13"/>